<dbReference type="AlphaFoldDB" id="A0A9P6E6F6"/>
<sequence>MPTRLNLVNEVKLVKSPAPGLGTGSQLPPRRRSLLVRRSSSRATQNTRPVDISKPLVSICVHRRRLPTEILEIIVAFYVEEALHCLRLGQESLPKTFTKFIKNLLIVSRDFRVLALKYLCETLRFTAVKEARQFVDYIKTSTASFTDRCTVSGFIWVKSLSTPGFLIPSIQDLLQYFTNLRNLHIDAGHSTLFSQQTTIAKLFDTLRTGNYPVRNITSFTITNLPRIDYHILELIANGLPAIEDLYLSTLEGLDVDCCGPCYEESLTRVNHSPILEAYPECENLAVTFGKALGKFKNLKRVYFGFFLSRLEVIERHNDHNPGSQNFASTFDSIADCSDCEKYEKETKRRELNVSLHIARCVDTLEVISWASTFVMGAPVNGKVPEDSFVEVDSSSQNAPRWNVVDASEDATRSKPATEVVIGQFQENNIPWRSRLSTIAAFKINRSLSKIRLTRMLSH</sequence>
<accession>A0A9P6E6F6</accession>
<name>A0A9P6E6F6_9AGAR</name>
<reference evidence="1" key="1">
    <citation type="submission" date="2020-11" db="EMBL/GenBank/DDBJ databases">
        <authorList>
            <consortium name="DOE Joint Genome Institute"/>
            <person name="Ahrendt S."/>
            <person name="Riley R."/>
            <person name="Andreopoulos W."/>
            <person name="Labutti K."/>
            <person name="Pangilinan J."/>
            <person name="Ruiz-Duenas F.J."/>
            <person name="Barrasa J.M."/>
            <person name="Sanchez-Garcia M."/>
            <person name="Camarero S."/>
            <person name="Miyauchi S."/>
            <person name="Serrano A."/>
            <person name="Linde D."/>
            <person name="Babiker R."/>
            <person name="Drula E."/>
            <person name="Ayuso-Fernandez I."/>
            <person name="Pacheco R."/>
            <person name="Padilla G."/>
            <person name="Ferreira P."/>
            <person name="Barriuso J."/>
            <person name="Kellner H."/>
            <person name="Castanera R."/>
            <person name="Alfaro M."/>
            <person name="Ramirez L."/>
            <person name="Pisabarro A.G."/>
            <person name="Kuo A."/>
            <person name="Tritt A."/>
            <person name="Lipzen A."/>
            <person name="He G."/>
            <person name="Yan M."/>
            <person name="Ng V."/>
            <person name="Cullen D."/>
            <person name="Martin F."/>
            <person name="Rosso M.-N."/>
            <person name="Henrissat B."/>
            <person name="Hibbett D."/>
            <person name="Martinez A.T."/>
            <person name="Grigoriev I.V."/>
        </authorList>
    </citation>
    <scope>NUCLEOTIDE SEQUENCE</scope>
    <source>
        <strain evidence="1">CBS 506.95</strain>
    </source>
</reference>
<keyword evidence="2" id="KW-1185">Reference proteome</keyword>
<proteinExistence type="predicted"/>
<protein>
    <submittedName>
        <fullName evidence="1">Uncharacterized protein</fullName>
    </submittedName>
</protein>
<gene>
    <name evidence="1" type="ORF">CPB83DRAFT_886955</name>
</gene>
<evidence type="ECO:0000313" key="1">
    <source>
        <dbReference type="EMBL" id="KAF9523350.1"/>
    </source>
</evidence>
<organism evidence="1 2">
    <name type="scientific">Crepidotus variabilis</name>
    <dbReference type="NCBI Taxonomy" id="179855"/>
    <lineage>
        <taxon>Eukaryota</taxon>
        <taxon>Fungi</taxon>
        <taxon>Dikarya</taxon>
        <taxon>Basidiomycota</taxon>
        <taxon>Agaricomycotina</taxon>
        <taxon>Agaricomycetes</taxon>
        <taxon>Agaricomycetidae</taxon>
        <taxon>Agaricales</taxon>
        <taxon>Agaricineae</taxon>
        <taxon>Crepidotaceae</taxon>
        <taxon>Crepidotus</taxon>
    </lineage>
</organism>
<evidence type="ECO:0000313" key="2">
    <source>
        <dbReference type="Proteomes" id="UP000807306"/>
    </source>
</evidence>
<dbReference type="Proteomes" id="UP000807306">
    <property type="component" value="Unassembled WGS sequence"/>
</dbReference>
<dbReference type="OrthoDB" id="3159295at2759"/>
<dbReference type="EMBL" id="MU157919">
    <property type="protein sequence ID" value="KAF9523350.1"/>
    <property type="molecule type" value="Genomic_DNA"/>
</dbReference>
<comment type="caution">
    <text evidence="1">The sequence shown here is derived from an EMBL/GenBank/DDBJ whole genome shotgun (WGS) entry which is preliminary data.</text>
</comment>